<dbReference type="EMBL" id="MATO01000037">
    <property type="protein sequence ID" value="OCS90425.1"/>
    <property type="molecule type" value="Genomic_DNA"/>
</dbReference>
<dbReference type="InterPro" id="IPR011990">
    <property type="entry name" value="TPR-like_helical_dom_sf"/>
</dbReference>
<keyword evidence="2" id="KW-1185">Reference proteome</keyword>
<gene>
    <name evidence="1" type="ORF">A6K76_11205</name>
</gene>
<accession>A0A1C0YTD9</accession>
<name>A0A1C0YTD9_9BACL</name>
<dbReference type="RefSeq" id="WP_066464652.1">
    <property type="nucleotide sequence ID" value="NZ_MATO01000037.1"/>
</dbReference>
<sequence length="382" mass="44552">MTDEKLYTRARLLVKREAYDEAIIVYEVLLKEVLHNDTVLRELGLVYAANGQPYEALQKWVQMVHMDDAMIDLIEETYRKLPEYNILFAQYNEAIYALKEKQFQQAQLLLHQVCTQSLPLPPFVYEAFILAMQYDGYDDKVLAFVNKWPRRIQKHPRIQASLELKEAVKEQHEYMTVQDEIPEEKNWRMYAAIVAVSVTALLLIIWSQLTPDDVVEETAPPVEQPAVEQPLENEEQPIEDADVVVENEPVLSLTEDQIRIIYEQGLAAYEDGKYNEARDVFEHGTTVDQNSYMADDMAFFLAKTYEELDDQTRATELYEFIVNNEADAFRKSSYRDDSLLQLINAFRTVDVEYAKKLAEQIVTEYPEEWTATIAKQHLEKLQ</sequence>
<evidence type="ECO:0000313" key="2">
    <source>
        <dbReference type="Proteomes" id="UP000093482"/>
    </source>
</evidence>
<comment type="caution">
    <text evidence="1">The sequence shown here is derived from an EMBL/GenBank/DDBJ whole genome shotgun (WGS) entry which is preliminary data.</text>
</comment>
<dbReference type="SUPFAM" id="SSF48452">
    <property type="entry name" value="TPR-like"/>
    <property type="match status" value="1"/>
</dbReference>
<dbReference type="AlphaFoldDB" id="A0A1C0YTD9"/>
<dbReference type="Proteomes" id="UP000093482">
    <property type="component" value="Unassembled WGS sequence"/>
</dbReference>
<organism evidence="1 2">
    <name type="scientific">Caryophanon latum</name>
    <dbReference type="NCBI Taxonomy" id="33977"/>
    <lineage>
        <taxon>Bacteria</taxon>
        <taxon>Bacillati</taxon>
        <taxon>Bacillota</taxon>
        <taxon>Bacilli</taxon>
        <taxon>Bacillales</taxon>
        <taxon>Caryophanaceae</taxon>
        <taxon>Caryophanon</taxon>
    </lineage>
</organism>
<evidence type="ECO:0000313" key="1">
    <source>
        <dbReference type="EMBL" id="OCS90425.1"/>
    </source>
</evidence>
<protein>
    <recommendedName>
        <fullName evidence="3">Outer membrane lipoprotein BamD-like domain-containing protein</fullName>
    </recommendedName>
</protein>
<dbReference type="Gene3D" id="1.25.40.10">
    <property type="entry name" value="Tetratricopeptide repeat domain"/>
    <property type="match status" value="2"/>
</dbReference>
<reference evidence="1 2" key="1">
    <citation type="submission" date="2016-07" db="EMBL/GenBank/DDBJ databases">
        <title>Caryophanon latum genome sequencing.</title>
        <authorList>
            <person name="Verma A."/>
            <person name="Pal Y."/>
            <person name="Krishnamurthi S."/>
        </authorList>
    </citation>
    <scope>NUCLEOTIDE SEQUENCE [LARGE SCALE GENOMIC DNA]</scope>
    <source>
        <strain evidence="1 2">DSM 14151</strain>
    </source>
</reference>
<evidence type="ECO:0008006" key="3">
    <source>
        <dbReference type="Google" id="ProtNLM"/>
    </source>
</evidence>
<dbReference type="OrthoDB" id="2435629at2"/>
<proteinExistence type="predicted"/>